<dbReference type="AlphaFoldDB" id="A0A0G4KMS6"/>
<accession>A0A0G4KMS6</accession>
<name>A0A0G4KMS6_VERLO</name>
<evidence type="ECO:0000313" key="2">
    <source>
        <dbReference type="Proteomes" id="UP000044602"/>
    </source>
</evidence>
<evidence type="ECO:0000313" key="1">
    <source>
        <dbReference type="EMBL" id="CRK11073.1"/>
    </source>
</evidence>
<protein>
    <submittedName>
        <fullName evidence="1">Uncharacterized protein</fullName>
    </submittedName>
</protein>
<dbReference type="EMBL" id="CVQH01002558">
    <property type="protein sequence ID" value="CRK11073.1"/>
    <property type="molecule type" value="Genomic_DNA"/>
</dbReference>
<keyword evidence="2" id="KW-1185">Reference proteome</keyword>
<dbReference type="Proteomes" id="UP000044602">
    <property type="component" value="Unassembled WGS sequence"/>
</dbReference>
<reference evidence="1 2" key="1">
    <citation type="submission" date="2015-05" db="EMBL/GenBank/DDBJ databases">
        <authorList>
            <person name="Wang D.B."/>
            <person name="Wang M."/>
        </authorList>
    </citation>
    <scope>NUCLEOTIDE SEQUENCE [LARGE SCALE GENOMIC DNA]</scope>
    <source>
        <strain evidence="1">VL1</strain>
    </source>
</reference>
<proteinExistence type="predicted"/>
<gene>
    <name evidence="1" type="ORF">BN1708_010017</name>
</gene>
<organism evidence="1 2">
    <name type="scientific">Verticillium longisporum</name>
    <name type="common">Verticillium dahliae var. longisporum</name>
    <dbReference type="NCBI Taxonomy" id="100787"/>
    <lineage>
        <taxon>Eukaryota</taxon>
        <taxon>Fungi</taxon>
        <taxon>Dikarya</taxon>
        <taxon>Ascomycota</taxon>
        <taxon>Pezizomycotina</taxon>
        <taxon>Sordariomycetes</taxon>
        <taxon>Hypocreomycetidae</taxon>
        <taxon>Glomerellales</taxon>
        <taxon>Plectosphaerellaceae</taxon>
        <taxon>Verticillium</taxon>
    </lineage>
</organism>
<sequence>MVHGDLVRIGMTPITSQQHLQLVAHSQMPFYNTSGPLVMLPRVGPLRRPMLVTAYPRTILSISPQATYDSVQSCPMSVLPDEAVRLTNYSGNSALSAPIG</sequence>